<dbReference type="Proteomes" id="UP000820818">
    <property type="component" value="Linkage Group LG10"/>
</dbReference>
<sequence>MAYNFQHNKSPQPFGGRGKQSDAAASSRNIGVPAAPASPFRPASSSPLPMAPRMSAPMDTHAASPGPLMLRRQLLSPQCGSSASPQSSPCPSPVAGARLRPHSIALTSAEGGGGSPQQQLQHFLGFGSGSQSAFQPVPAVVRRQAPSAAGNGRNGSVSPRPASWVGSHSSSHGPGPMSPSSVLSAGSFEWGYVPEPGQPSSADMIASQSQDYIDERLQEFQATIVQLQSKNPTAYQINVCMPLLSI</sequence>
<evidence type="ECO:0000313" key="3">
    <source>
        <dbReference type="Proteomes" id="UP000820818"/>
    </source>
</evidence>
<gene>
    <name evidence="2" type="ORF">GHT06_022125</name>
</gene>
<feature type="compositionally biased region" description="Low complexity" evidence="1">
    <location>
        <begin position="33"/>
        <end position="48"/>
    </location>
</feature>
<reference evidence="2 3" key="1">
    <citation type="submission" date="2022-05" db="EMBL/GenBank/DDBJ databases">
        <title>A multi-omics perspective on studying reproductive biology in Daphnia sinensis.</title>
        <authorList>
            <person name="Jia J."/>
        </authorList>
    </citation>
    <scope>NUCLEOTIDE SEQUENCE [LARGE SCALE GENOMIC DNA]</scope>
    <source>
        <strain evidence="2 3">WSL</strain>
    </source>
</reference>
<organism evidence="2 3">
    <name type="scientific">Daphnia sinensis</name>
    <dbReference type="NCBI Taxonomy" id="1820382"/>
    <lineage>
        <taxon>Eukaryota</taxon>
        <taxon>Metazoa</taxon>
        <taxon>Ecdysozoa</taxon>
        <taxon>Arthropoda</taxon>
        <taxon>Crustacea</taxon>
        <taxon>Branchiopoda</taxon>
        <taxon>Diplostraca</taxon>
        <taxon>Cladocera</taxon>
        <taxon>Anomopoda</taxon>
        <taxon>Daphniidae</taxon>
        <taxon>Daphnia</taxon>
        <taxon>Daphnia similis group</taxon>
    </lineage>
</organism>
<keyword evidence="3" id="KW-1185">Reference proteome</keyword>
<accession>A0AAD5PP70</accession>
<evidence type="ECO:0000256" key="1">
    <source>
        <dbReference type="SAM" id="MobiDB-lite"/>
    </source>
</evidence>
<evidence type="ECO:0000313" key="2">
    <source>
        <dbReference type="EMBL" id="KAI9551789.1"/>
    </source>
</evidence>
<feature type="compositionally biased region" description="Polar residues" evidence="1">
    <location>
        <begin position="1"/>
        <end position="11"/>
    </location>
</feature>
<feature type="region of interest" description="Disordered" evidence="1">
    <location>
        <begin position="145"/>
        <end position="181"/>
    </location>
</feature>
<feature type="compositionally biased region" description="Low complexity" evidence="1">
    <location>
        <begin position="76"/>
        <end position="89"/>
    </location>
</feature>
<comment type="caution">
    <text evidence="2">The sequence shown here is derived from an EMBL/GenBank/DDBJ whole genome shotgun (WGS) entry which is preliminary data.</text>
</comment>
<dbReference type="AlphaFoldDB" id="A0AAD5PP70"/>
<protein>
    <submittedName>
        <fullName evidence="2">Uncharacterized protein</fullName>
    </submittedName>
</protein>
<name>A0AAD5PP70_9CRUS</name>
<proteinExistence type="predicted"/>
<feature type="region of interest" description="Disordered" evidence="1">
    <location>
        <begin position="1"/>
        <end position="97"/>
    </location>
</feature>
<dbReference type="EMBL" id="WJBH02000010">
    <property type="protein sequence ID" value="KAI9551789.1"/>
    <property type="molecule type" value="Genomic_DNA"/>
</dbReference>
<feature type="compositionally biased region" description="Low complexity" evidence="1">
    <location>
        <begin position="166"/>
        <end position="181"/>
    </location>
</feature>